<accession>A0A6H5H281</accession>
<dbReference type="AlphaFoldDB" id="A0A6H5H281"/>
<dbReference type="Proteomes" id="UP000479000">
    <property type="component" value="Unassembled WGS sequence"/>
</dbReference>
<reference evidence="1 2" key="1">
    <citation type="submission" date="2020-02" db="EMBL/GenBank/DDBJ databases">
        <authorList>
            <person name="Ferguson B K."/>
        </authorList>
    </citation>
    <scope>NUCLEOTIDE SEQUENCE [LARGE SCALE GENOMIC DNA]</scope>
</reference>
<dbReference type="EMBL" id="CADCXU010022580">
    <property type="protein sequence ID" value="CAB0010015.1"/>
    <property type="molecule type" value="Genomic_DNA"/>
</dbReference>
<evidence type="ECO:0000313" key="1">
    <source>
        <dbReference type="EMBL" id="CAB0010015.1"/>
    </source>
</evidence>
<name>A0A6H5H281_9HEMI</name>
<sequence length="152" mass="17485">MNENGWLKFARTKLETAASLRPPKIPKWLQFMVLMVLWDPPPRAASWRMTDLPRGLFLTGGSPWCNIISNLWFSRSSSVSSRSTRLSGSNPHLHRCPSHRCLLLDHARRNIAYLGSSKREEMTMSSLYPRQTRHRRHSSSTVQVLLASKRTT</sequence>
<gene>
    <name evidence="1" type="ORF">NTEN_LOCUS15080</name>
</gene>
<evidence type="ECO:0000313" key="2">
    <source>
        <dbReference type="Proteomes" id="UP000479000"/>
    </source>
</evidence>
<proteinExistence type="predicted"/>
<organism evidence="1 2">
    <name type="scientific">Nesidiocoris tenuis</name>
    <dbReference type="NCBI Taxonomy" id="355587"/>
    <lineage>
        <taxon>Eukaryota</taxon>
        <taxon>Metazoa</taxon>
        <taxon>Ecdysozoa</taxon>
        <taxon>Arthropoda</taxon>
        <taxon>Hexapoda</taxon>
        <taxon>Insecta</taxon>
        <taxon>Pterygota</taxon>
        <taxon>Neoptera</taxon>
        <taxon>Paraneoptera</taxon>
        <taxon>Hemiptera</taxon>
        <taxon>Heteroptera</taxon>
        <taxon>Panheteroptera</taxon>
        <taxon>Cimicomorpha</taxon>
        <taxon>Miridae</taxon>
        <taxon>Dicyphina</taxon>
        <taxon>Nesidiocoris</taxon>
    </lineage>
</organism>
<protein>
    <submittedName>
        <fullName evidence="1">Uncharacterized protein</fullName>
    </submittedName>
</protein>
<keyword evidence="2" id="KW-1185">Reference proteome</keyword>
<feature type="non-terminal residue" evidence="1">
    <location>
        <position position="152"/>
    </location>
</feature>